<dbReference type="AlphaFoldDB" id="A0A226EBZ0"/>
<protein>
    <submittedName>
        <fullName evidence="2">Uncharacterized protein</fullName>
    </submittedName>
</protein>
<evidence type="ECO:0000256" key="1">
    <source>
        <dbReference type="SAM" id="MobiDB-lite"/>
    </source>
</evidence>
<sequence length="311" mass="34204">MRIVIDARLPDLVGEVIAAGLGVAEDMCTLAKYMTYHNYLFNFPLLKSSDRGRGGRVGGGGDRGRGYVDRCGSRGGGFRGGSRVAHGPPTWTRTPLLTYTAADLPRIDATFGGVGWADYPFTSKEDVVLQTYTGPKPILASEIIPVSVNHFPLKNFKLPNNIYHYEVAMERVRRDPGGGDDTSKKAAPLKQQQPPPTKRGGTQPLPDGGASDTAALPPRCLPKPIPPLILTVLLQRIQESSRHYGIVSDLSNNIYSTQRLELLGVPWVHRISMKDVDQTILQEEDDGEITVKITPDRTNCKFIKFTKFHPK</sequence>
<name>A0A226EBZ0_FOLCA</name>
<evidence type="ECO:0000313" key="3">
    <source>
        <dbReference type="Proteomes" id="UP000198287"/>
    </source>
</evidence>
<reference evidence="2 3" key="1">
    <citation type="submission" date="2015-12" db="EMBL/GenBank/DDBJ databases">
        <title>The genome of Folsomia candida.</title>
        <authorList>
            <person name="Faddeeva A."/>
            <person name="Derks M.F."/>
            <person name="Anvar Y."/>
            <person name="Smit S."/>
            <person name="Van Straalen N."/>
            <person name="Roelofs D."/>
        </authorList>
    </citation>
    <scope>NUCLEOTIDE SEQUENCE [LARGE SCALE GENOMIC DNA]</scope>
    <source>
        <strain evidence="2 3">VU population</strain>
        <tissue evidence="2">Whole body</tissue>
    </source>
</reference>
<dbReference type="EMBL" id="LNIX01000005">
    <property type="protein sequence ID" value="OXA54206.1"/>
    <property type="molecule type" value="Genomic_DNA"/>
</dbReference>
<dbReference type="Proteomes" id="UP000198287">
    <property type="component" value="Unassembled WGS sequence"/>
</dbReference>
<keyword evidence="3" id="KW-1185">Reference proteome</keyword>
<comment type="caution">
    <text evidence="2">The sequence shown here is derived from an EMBL/GenBank/DDBJ whole genome shotgun (WGS) entry which is preliminary data.</text>
</comment>
<proteinExistence type="predicted"/>
<gene>
    <name evidence="2" type="ORF">Fcan01_10125</name>
</gene>
<feature type="compositionally biased region" description="Basic and acidic residues" evidence="1">
    <location>
        <begin position="173"/>
        <end position="184"/>
    </location>
</feature>
<accession>A0A226EBZ0</accession>
<feature type="region of interest" description="Disordered" evidence="1">
    <location>
        <begin position="173"/>
        <end position="217"/>
    </location>
</feature>
<evidence type="ECO:0000313" key="2">
    <source>
        <dbReference type="EMBL" id="OXA54206.1"/>
    </source>
</evidence>
<organism evidence="2 3">
    <name type="scientific">Folsomia candida</name>
    <name type="common">Springtail</name>
    <dbReference type="NCBI Taxonomy" id="158441"/>
    <lineage>
        <taxon>Eukaryota</taxon>
        <taxon>Metazoa</taxon>
        <taxon>Ecdysozoa</taxon>
        <taxon>Arthropoda</taxon>
        <taxon>Hexapoda</taxon>
        <taxon>Collembola</taxon>
        <taxon>Entomobryomorpha</taxon>
        <taxon>Isotomoidea</taxon>
        <taxon>Isotomidae</taxon>
        <taxon>Proisotominae</taxon>
        <taxon>Folsomia</taxon>
    </lineage>
</organism>